<dbReference type="InterPro" id="IPR050194">
    <property type="entry name" value="Glycosyltransferase_grp1"/>
</dbReference>
<keyword evidence="3" id="KW-1185">Reference proteome</keyword>
<dbReference type="KEGG" id="theu:HPC62_10410"/>
<dbReference type="Proteomes" id="UP000505210">
    <property type="component" value="Chromosome"/>
</dbReference>
<evidence type="ECO:0000313" key="2">
    <source>
        <dbReference type="EMBL" id="QKD82540.1"/>
    </source>
</evidence>
<feature type="domain" description="Glycosyl transferase family 1" evidence="1">
    <location>
        <begin position="198"/>
        <end position="338"/>
    </location>
</feature>
<dbReference type="CDD" id="cd03802">
    <property type="entry name" value="GT4_AviGT4-like"/>
    <property type="match status" value="1"/>
</dbReference>
<organism evidence="2 3">
    <name type="scientific">Thermoleptolyngbya sichuanensis A183</name>
    <dbReference type="NCBI Taxonomy" id="2737172"/>
    <lineage>
        <taxon>Bacteria</taxon>
        <taxon>Bacillati</taxon>
        <taxon>Cyanobacteriota</taxon>
        <taxon>Cyanophyceae</taxon>
        <taxon>Oculatellales</taxon>
        <taxon>Oculatellaceae</taxon>
        <taxon>Thermoleptolyngbya</taxon>
        <taxon>Thermoleptolyngbya sichuanensis</taxon>
    </lineage>
</organism>
<gene>
    <name evidence="2" type="ORF">HPC62_10410</name>
</gene>
<dbReference type="GO" id="GO:0016757">
    <property type="term" value="F:glycosyltransferase activity"/>
    <property type="evidence" value="ECO:0007669"/>
    <property type="project" value="InterPro"/>
</dbReference>
<dbReference type="SUPFAM" id="SSF53756">
    <property type="entry name" value="UDP-Glycosyltransferase/glycogen phosphorylase"/>
    <property type="match status" value="1"/>
</dbReference>
<dbReference type="Pfam" id="PF00534">
    <property type="entry name" value="Glycos_transf_1"/>
    <property type="match status" value="1"/>
</dbReference>
<evidence type="ECO:0000259" key="1">
    <source>
        <dbReference type="Pfam" id="PF00534"/>
    </source>
</evidence>
<accession>A0A6M8BE25</accession>
<sequence length="380" mass="41497">MTSQILSDCSALRLLFLSTPVAPLGTGLGGGVELTLYNLAIEMTQRGHRVQIVAPEGSQLPQSADAAPVAIAQIPGKLQTSAQTQHYTDPITLPPESVLGNMWDYARQAQHDVDVLVNFAYDWLPLYLTPFFQRPVAHLISMGSLSAAMDAAIQQVARMFPGTLAAHSHAQVDTFPDAGGFRVLGNGLDLSRYEFCAEPENRLGWVGRLAPEKGLEDAIALAAQTQIPLSVWGAMPDPAYWQQIQQRYPDAPVEYRGFLSTEELQQDLGRCRALVMTPKWVEAFGNVAVEALACGVPVIAYRRGGPSEIVTDGETGWLVEPDQVAELVAAVDKLGQIDRAACRRRAEAHYSKQAMGDRTEQWFRDLLQKRSPSAIAQTFG</sequence>
<dbReference type="AlphaFoldDB" id="A0A6M8BE25"/>
<keyword evidence="2" id="KW-0808">Transferase</keyword>
<name>A0A6M8BE25_9CYAN</name>
<proteinExistence type="predicted"/>
<dbReference type="RefSeq" id="WP_172355423.1">
    <property type="nucleotide sequence ID" value="NZ_CP053661.1"/>
</dbReference>
<dbReference type="EMBL" id="CP053661">
    <property type="protein sequence ID" value="QKD82540.1"/>
    <property type="molecule type" value="Genomic_DNA"/>
</dbReference>
<evidence type="ECO:0000313" key="3">
    <source>
        <dbReference type="Proteomes" id="UP000505210"/>
    </source>
</evidence>
<dbReference type="PANTHER" id="PTHR45947:SF3">
    <property type="entry name" value="SULFOQUINOVOSYL TRANSFERASE SQD2"/>
    <property type="match status" value="1"/>
</dbReference>
<protein>
    <submittedName>
        <fullName evidence="2">Glycosyltransferase family 4 protein</fullName>
    </submittedName>
</protein>
<dbReference type="PANTHER" id="PTHR45947">
    <property type="entry name" value="SULFOQUINOVOSYL TRANSFERASE SQD2"/>
    <property type="match status" value="1"/>
</dbReference>
<dbReference type="Gene3D" id="3.40.50.2000">
    <property type="entry name" value="Glycogen Phosphorylase B"/>
    <property type="match status" value="2"/>
</dbReference>
<reference evidence="2 3" key="1">
    <citation type="submission" date="2020-05" db="EMBL/GenBank/DDBJ databases">
        <title>Complete genome sequence of of a novel Thermoleptolyngbya strain isolated from hot springs of Ganzi, Sichuan China.</title>
        <authorList>
            <person name="Tang J."/>
            <person name="Daroch M."/>
            <person name="Li L."/>
            <person name="Waleron K."/>
            <person name="Waleron M."/>
            <person name="Waleron M."/>
        </authorList>
    </citation>
    <scope>NUCLEOTIDE SEQUENCE [LARGE SCALE GENOMIC DNA]</scope>
    <source>
        <strain evidence="2 3">PKUAC-SCTA183</strain>
    </source>
</reference>
<dbReference type="InterPro" id="IPR001296">
    <property type="entry name" value="Glyco_trans_1"/>
</dbReference>